<reference evidence="3 4" key="1">
    <citation type="submission" date="2016-01" db="EMBL/GenBank/DDBJ databases">
        <title>Draft Genome Sequences of Seven Thermophilic Sporeformers Isolated from Foods.</title>
        <authorList>
            <person name="Berendsen E.M."/>
            <person name="Wells-Bennik M.H."/>
            <person name="Krawcyk A.O."/>
            <person name="De Jong A."/>
            <person name="Holsappel S."/>
            <person name="Eijlander R.T."/>
            <person name="Kuipers O.P."/>
        </authorList>
    </citation>
    <scope>NUCLEOTIDE SEQUENCE [LARGE SCALE GENOMIC DNA]</scope>
    <source>
        <strain evidence="3 4">B4135</strain>
    </source>
</reference>
<dbReference type="Proteomes" id="UP000075683">
    <property type="component" value="Unassembled WGS sequence"/>
</dbReference>
<proteinExistence type="predicted"/>
<accession>A0A150LBD5</accession>
<dbReference type="EMBL" id="LQYT01000133">
    <property type="protein sequence ID" value="KYD09042.1"/>
    <property type="molecule type" value="Genomic_DNA"/>
</dbReference>
<feature type="domain" description="Tetratrico peptide repeat group 5" evidence="2">
    <location>
        <begin position="47"/>
        <end position="165"/>
    </location>
</feature>
<keyword evidence="1" id="KW-0802">TPR repeat</keyword>
<dbReference type="PROSITE" id="PS50005">
    <property type="entry name" value="TPR"/>
    <property type="match status" value="1"/>
</dbReference>
<protein>
    <recommendedName>
        <fullName evidence="2">Tetratrico peptide repeat group 5 domain-containing protein</fullName>
    </recommendedName>
</protein>
<dbReference type="RefSeq" id="WP_020156035.1">
    <property type="nucleotide sequence ID" value="NZ_LQYT01000133.1"/>
</dbReference>
<dbReference type="Gene3D" id="1.25.40.10">
    <property type="entry name" value="Tetratricopeptide repeat domain"/>
    <property type="match status" value="1"/>
</dbReference>
<sequence>MSNHAGTNTGANTEENVKEMLDKKDYDQARRILLELLERKPDDPELNFFCGSVHDTLGLERDAVRFYEKALKNRIKGVLREKAFIQLGSSYRSIGLYEMAKRTLMQGLKEFPENGAMKAFLAMTLYNLNENRAAVSLLLDALLSSAGDKWINEYRRALKFYSENLDETW</sequence>
<evidence type="ECO:0000313" key="3">
    <source>
        <dbReference type="EMBL" id="KYD09042.1"/>
    </source>
</evidence>
<dbReference type="InterPro" id="IPR011990">
    <property type="entry name" value="TPR-like_helical_dom_sf"/>
</dbReference>
<evidence type="ECO:0000256" key="1">
    <source>
        <dbReference type="PROSITE-ProRule" id="PRU00339"/>
    </source>
</evidence>
<name>A0A150LBD5_9BACI</name>
<dbReference type="InterPro" id="IPR019734">
    <property type="entry name" value="TPR_rpt"/>
</dbReference>
<dbReference type="STRING" id="301148.B4135_3953"/>
<dbReference type="InterPro" id="IPR041656">
    <property type="entry name" value="TPR_5"/>
</dbReference>
<evidence type="ECO:0000259" key="2">
    <source>
        <dbReference type="Pfam" id="PF12688"/>
    </source>
</evidence>
<comment type="caution">
    <text evidence="3">The sequence shown here is derived from an EMBL/GenBank/DDBJ whole genome shotgun (WGS) entry which is preliminary data.</text>
</comment>
<dbReference type="AlphaFoldDB" id="A0A150LBD5"/>
<evidence type="ECO:0000313" key="4">
    <source>
        <dbReference type="Proteomes" id="UP000075683"/>
    </source>
</evidence>
<organism evidence="3 4">
    <name type="scientific">Caldibacillus debilis</name>
    <dbReference type="NCBI Taxonomy" id="301148"/>
    <lineage>
        <taxon>Bacteria</taxon>
        <taxon>Bacillati</taxon>
        <taxon>Bacillota</taxon>
        <taxon>Bacilli</taxon>
        <taxon>Bacillales</taxon>
        <taxon>Bacillaceae</taxon>
        <taxon>Caldibacillus</taxon>
    </lineage>
</organism>
<dbReference type="SUPFAM" id="SSF48452">
    <property type="entry name" value="TPR-like"/>
    <property type="match status" value="1"/>
</dbReference>
<feature type="repeat" description="TPR" evidence="1">
    <location>
        <begin position="81"/>
        <end position="114"/>
    </location>
</feature>
<gene>
    <name evidence="3" type="ORF">B4135_3953</name>
</gene>
<dbReference type="Pfam" id="PF12688">
    <property type="entry name" value="TPR_5"/>
    <property type="match status" value="1"/>
</dbReference>